<keyword evidence="1" id="KW-1133">Transmembrane helix</keyword>
<feature type="transmembrane region" description="Helical" evidence="1">
    <location>
        <begin position="7"/>
        <end position="26"/>
    </location>
</feature>
<keyword evidence="1" id="KW-0812">Transmembrane</keyword>
<accession>A0A174VT07</accession>
<dbReference type="AlphaFoldDB" id="A0A174VT07"/>
<sequence>MRHSVENYIIFILLFSVNCIILYPKYFSYGENGIFVEQSLYITYTQTYL</sequence>
<name>A0A174VT07_9BACE</name>
<evidence type="ECO:0000313" key="3">
    <source>
        <dbReference type="Proteomes" id="UP000095725"/>
    </source>
</evidence>
<proteinExistence type="predicted"/>
<organism evidence="2 3">
    <name type="scientific">Bacteroides caccae</name>
    <dbReference type="NCBI Taxonomy" id="47678"/>
    <lineage>
        <taxon>Bacteria</taxon>
        <taxon>Pseudomonadati</taxon>
        <taxon>Bacteroidota</taxon>
        <taxon>Bacteroidia</taxon>
        <taxon>Bacteroidales</taxon>
        <taxon>Bacteroidaceae</taxon>
        <taxon>Bacteroides</taxon>
    </lineage>
</organism>
<keyword evidence="1" id="KW-0472">Membrane</keyword>
<dbReference type="EMBL" id="CZBL01000011">
    <property type="protein sequence ID" value="CUQ34139.1"/>
    <property type="molecule type" value="Genomic_DNA"/>
</dbReference>
<protein>
    <submittedName>
        <fullName evidence="2">Uncharacterized protein</fullName>
    </submittedName>
</protein>
<evidence type="ECO:0000313" key="2">
    <source>
        <dbReference type="EMBL" id="CUQ34139.1"/>
    </source>
</evidence>
<evidence type="ECO:0000256" key="1">
    <source>
        <dbReference type="SAM" id="Phobius"/>
    </source>
</evidence>
<dbReference type="Proteomes" id="UP000095725">
    <property type="component" value="Unassembled WGS sequence"/>
</dbReference>
<reference evidence="2 3" key="1">
    <citation type="submission" date="2015-09" db="EMBL/GenBank/DDBJ databases">
        <authorList>
            <consortium name="Pathogen Informatics"/>
        </authorList>
    </citation>
    <scope>NUCLEOTIDE SEQUENCE [LARGE SCALE GENOMIC DNA]</scope>
    <source>
        <strain evidence="2 3">2789STDY5834946</strain>
    </source>
</reference>
<gene>
    <name evidence="2" type="ORF">ERS852558_02700</name>
</gene>